<feature type="region of interest" description="Disordered" evidence="2">
    <location>
        <begin position="364"/>
        <end position="386"/>
    </location>
</feature>
<dbReference type="AlphaFoldDB" id="A0A7J6Q5S4"/>
<protein>
    <submittedName>
        <fullName evidence="3">Uncharacterized protein</fullName>
    </submittedName>
</protein>
<feature type="region of interest" description="Disordered" evidence="2">
    <location>
        <begin position="72"/>
        <end position="100"/>
    </location>
</feature>
<comment type="caution">
    <text evidence="3">The sequence shown here is derived from an EMBL/GenBank/DDBJ whole genome shotgun (WGS) entry which is preliminary data.</text>
</comment>
<feature type="region of interest" description="Disordered" evidence="2">
    <location>
        <begin position="435"/>
        <end position="468"/>
    </location>
</feature>
<feature type="compositionally biased region" description="Polar residues" evidence="2">
    <location>
        <begin position="449"/>
        <end position="463"/>
    </location>
</feature>
<feature type="compositionally biased region" description="Basic and acidic residues" evidence="2">
    <location>
        <begin position="23"/>
        <end position="36"/>
    </location>
</feature>
<feature type="region of interest" description="Disordered" evidence="2">
    <location>
        <begin position="1"/>
        <end position="59"/>
    </location>
</feature>
<feature type="region of interest" description="Disordered" evidence="2">
    <location>
        <begin position="566"/>
        <end position="610"/>
    </location>
</feature>
<gene>
    <name evidence="3" type="ORF">FOZ62_003900</name>
</gene>
<dbReference type="Proteomes" id="UP000574390">
    <property type="component" value="Unassembled WGS sequence"/>
</dbReference>
<accession>A0A7J6Q5S4</accession>
<feature type="coiled-coil region" evidence="1">
    <location>
        <begin position="333"/>
        <end position="360"/>
    </location>
</feature>
<keyword evidence="1" id="KW-0175">Coiled coil</keyword>
<organism evidence="3 4">
    <name type="scientific">Perkinsus olseni</name>
    <name type="common">Perkinsus atlanticus</name>
    <dbReference type="NCBI Taxonomy" id="32597"/>
    <lineage>
        <taxon>Eukaryota</taxon>
        <taxon>Sar</taxon>
        <taxon>Alveolata</taxon>
        <taxon>Perkinsozoa</taxon>
        <taxon>Perkinsea</taxon>
        <taxon>Perkinsida</taxon>
        <taxon>Perkinsidae</taxon>
        <taxon>Perkinsus</taxon>
    </lineage>
</organism>
<dbReference type="EMBL" id="JABANM010032053">
    <property type="protein sequence ID" value="KAF4703577.1"/>
    <property type="molecule type" value="Genomic_DNA"/>
</dbReference>
<feature type="coiled-coil region" evidence="1">
    <location>
        <begin position="485"/>
        <end position="512"/>
    </location>
</feature>
<evidence type="ECO:0000313" key="4">
    <source>
        <dbReference type="Proteomes" id="UP000574390"/>
    </source>
</evidence>
<evidence type="ECO:0000256" key="1">
    <source>
        <dbReference type="SAM" id="Coils"/>
    </source>
</evidence>
<reference evidence="3 4" key="1">
    <citation type="submission" date="2020-04" db="EMBL/GenBank/DDBJ databases">
        <title>Perkinsus olseni comparative genomics.</title>
        <authorList>
            <person name="Bogema D.R."/>
        </authorList>
    </citation>
    <scope>NUCLEOTIDE SEQUENCE [LARGE SCALE GENOMIC DNA]</scope>
    <source>
        <strain evidence="3">ATCC PRA-205</strain>
    </source>
</reference>
<proteinExistence type="predicted"/>
<sequence>MQRLVAGDSDSESGAEAAIRSMKRSEAHSSHDDEGMMPKNGHPRDALPSPTVGMATSAVDLRKVSSRLRELLDKVENDDGDRESHRESEDPARDNAKRRGFVEDLHSQAERRGEATKEILNSMARGCRAVDERDEDDSTTNFARLSRSSSMSSDALGDVTAYADLADSVDEYTLESGSALNRLRRSVVKARDDLTQRTKGYGASPRADGGTGKSGYILYTMNWERHGALKEDLGELENELSTLDEAVRRVCVLAAEKEEQKNRKFDSTREATVEAEKCHYGGDDGPDALIQSVREQVTLKTLERELMRIKSHRAEDGLSRPHDGPAALASRVGNALQSEVDTLRETLEALEQEIAAAEEGCTLSTHLGGEGQQQLTREGVEEATRAASAEAKTLRVELAHKNNLLNVAGGILRILDERMDLLAPLHETLRGVAGTTHEEDSTGVEGSVLQKSGQDGLQETSLSGGEPESHSVMLMERLVEAEDHLGKLVEEREALLVTLKQATEDLDNARTVDLRELESGEEEVPPEMDEQEDASVVAAEVKELRRTLECYRHDIGELRNEWHEAKARDERSQLGQSIPRVKTIEFEDGQVTPNLRARPHTQQSRAKEGS</sequence>
<evidence type="ECO:0000256" key="2">
    <source>
        <dbReference type="SAM" id="MobiDB-lite"/>
    </source>
</evidence>
<evidence type="ECO:0000313" key="3">
    <source>
        <dbReference type="EMBL" id="KAF4703577.1"/>
    </source>
</evidence>
<name>A0A7J6Q5S4_PEROL</name>